<dbReference type="CDD" id="cd06261">
    <property type="entry name" value="TM_PBP2"/>
    <property type="match status" value="1"/>
</dbReference>
<comment type="subcellular location">
    <subcellularLocation>
        <location evidence="1 7">Cell membrane</location>
        <topology evidence="1 7">Multi-pass membrane protein</topology>
    </subcellularLocation>
</comment>
<evidence type="ECO:0000256" key="7">
    <source>
        <dbReference type="RuleBase" id="RU363032"/>
    </source>
</evidence>
<dbReference type="EMBL" id="JBHLUN010000010">
    <property type="protein sequence ID" value="MFC0409752.1"/>
    <property type="molecule type" value="Genomic_DNA"/>
</dbReference>
<keyword evidence="3" id="KW-1003">Cell membrane</keyword>
<evidence type="ECO:0000313" key="10">
    <source>
        <dbReference type="Proteomes" id="UP001589865"/>
    </source>
</evidence>
<dbReference type="InterPro" id="IPR035906">
    <property type="entry name" value="MetI-like_sf"/>
</dbReference>
<dbReference type="Pfam" id="PF00528">
    <property type="entry name" value="BPD_transp_1"/>
    <property type="match status" value="1"/>
</dbReference>
<evidence type="ECO:0000259" key="8">
    <source>
        <dbReference type="PROSITE" id="PS50928"/>
    </source>
</evidence>
<keyword evidence="6 7" id="KW-0472">Membrane</keyword>
<feature type="domain" description="ABC transmembrane type-1" evidence="8">
    <location>
        <begin position="50"/>
        <end position="232"/>
    </location>
</feature>
<accession>A0ABV6JVL0</accession>
<dbReference type="RefSeq" id="WP_377045496.1">
    <property type="nucleotide sequence ID" value="NZ_JBHLUN010000010.1"/>
</dbReference>
<evidence type="ECO:0000256" key="3">
    <source>
        <dbReference type="ARBA" id="ARBA00022475"/>
    </source>
</evidence>
<evidence type="ECO:0000256" key="4">
    <source>
        <dbReference type="ARBA" id="ARBA00022692"/>
    </source>
</evidence>
<dbReference type="PANTHER" id="PTHR30151">
    <property type="entry name" value="ALKANE SULFONATE ABC TRANSPORTER-RELATED, MEMBRANE SUBUNIT"/>
    <property type="match status" value="1"/>
</dbReference>
<keyword evidence="4 7" id="KW-0812">Transmembrane</keyword>
<dbReference type="SUPFAM" id="SSF161098">
    <property type="entry name" value="MetI-like"/>
    <property type="match status" value="1"/>
</dbReference>
<evidence type="ECO:0000313" key="9">
    <source>
        <dbReference type="EMBL" id="MFC0409752.1"/>
    </source>
</evidence>
<gene>
    <name evidence="9" type="ORF">ACFFGY_15980</name>
</gene>
<reference evidence="9 10" key="1">
    <citation type="submission" date="2024-09" db="EMBL/GenBank/DDBJ databases">
        <authorList>
            <person name="Sun Q."/>
            <person name="Mori K."/>
        </authorList>
    </citation>
    <scope>NUCLEOTIDE SEQUENCE [LARGE SCALE GENOMIC DNA]</scope>
    <source>
        <strain evidence="9 10">TBRC 5777</strain>
    </source>
</reference>
<feature type="transmembrane region" description="Helical" evidence="7">
    <location>
        <begin position="214"/>
        <end position="237"/>
    </location>
</feature>
<proteinExistence type="inferred from homology"/>
<dbReference type="Gene3D" id="1.10.3720.10">
    <property type="entry name" value="MetI-like"/>
    <property type="match status" value="1"/>
</dbReference>
<evidence type="ECO:0000256" key="6">
    <source>
        <dbReference type="ARBA" id="ARBA00023136"/>
    </source>
</evidence>
<evidence type="ECO:0000256" key="5">
    <source>
        <dbReference type="ARBA" id="ARBA00022989"/>
    </source>
</evidence>
<feature type="transmembrane region" description="Helical" evidence="7">
    <location>
        <begin position="119"/>
        <end position="140"/>
    </location>
</feature>
<keyword evidence="2 7" id="KW-0813">Transport</keyword>
<dbReference type="InterPro" id="IPR000515">
    <property type="entry name" value="MetI-like"/>
</dbReference>
<protein>
    <submittedName>
        <fullName evidence="9">ABC transporter permease</fullName>
    </submittedName>
</protein>
<feature type="transmembrane region" description="Helical" evidence="7">
    <location>
        <begin position="92"/>
        <end position="113"/>
    </location>
</feature>
<feature type="transmembrane region" description="Helical" evidence="7">
    <location>
        <begin position="161"/>
        <end position="194"/>
    </location>
</feature>
<dbReference type="Proteomes" id="UP001589865">
    <property type="component" value="Unassembled WGS sequence"/>
</dbReference>
<evidence type="ECO:0000256" key="2">
    <source>
        <dbReference type="ARBA" id="ARBA00022448"/>
    </source>
</evidence>
<organism evidence="9 10">
    <name type="scientific">Roseomonas elaeocarpi</name>
    <dbReference type="NCBI Taxonomy" id="907779"/>
    <lineage>
        <taxon>Bacteria</taxon>
        <taxon>Pseudomonadati</taxon>
        <taxon>Pseudomonadota</taxon>
        <taxon>Alphaproteobacteria</taxon>
        <taxon>Acetobacterales</taxon>
        <taxon>Roseomonadaceae</taxon>
        <taxon>Roseomonas</taxon>
    </lineage>
</organism>
<keyword evidence="5 7" id="KW-1133">Transmembrane helix</keyword>
<dbReference type="PANTHER" id="PTHR30151:SF41">
    <property type="entry name" value="ABC TRANSPORTER PERMEASE PROTEIN"/>
    <property type="match status" value="1"/>
</dbReference>
<dbReference type="PROSITE" id="PS50928">
    <property type="entry name" value="ABC_TM1"/>
    <property type="match status" value="1"/>
</dbReference>
<sequence length="248" mass="26519">MRRAVPLLLLAALLGGWELACRLVPLSELVLPRPAHVALVLFEEAASGRLLHHLLVTAGEMWLGLALGTGFALPVGAALAESTALRRLAQPYLIAMQVVPKLALAPLFLLWFGFGMRSIVVITALVCFFPILENTVTGLARVDPARLELFRMLRATRWQTLLRLRLPAGLPVILAGFRVAVVLALVGAVVGEFIMGRDGLGAAVMAAQGMMDTALMFALLLAIVALGSAAYGATLLAERLILSERFLP</sequence>
<comment type="similarity">
    <text evidence="7">Belongs to the binding-protein-dependent transport system permease family.</text>
</comment>
<evidence type="ECO:0000256" key="1">
    <source>
        <dbReference type="ARBA" id="ARBA00004651"/>
    </source>
</evidence>
<keyword evidence="10" id="KW-1185">Reference proteome</keyword>
<comment type="caution">
    <text evidence="9">The sequence shown here is derived from an EMBL/GenBank/DDBJ whole genome shotgun (WGS) entry which is preliminary data.</text>
</comment>
<name>A0ABV6JVL0_9PROT</name>
<feature type="transmembrane region" description="Helical" evidence="7">
    <location>
        <begin position="61"/>
        <end position="80"/>
    </location>
</feature>